<dbReference type="STRING" id="398511.BpOF4_12255"/>
<evidence type="ECO:0000313" key="1">
    <source>
        <dbReference type="EMBL" id="ADC50504.1"/>
    </source>
</evidence>
<protein>
    <submittedName>
        <fullName evidence="1">YrkC putative rubrerythrin-like protein</fullName>
    </submittedName>
</protein>
<dbReference type="KEGG" id="bpf:BpOF4_12255"/>
<keyword evidence="2" id="KW-1185">Reference proteome</keyword>
<dbReference type="AlphaFoldDB" id="D3FWK6"/>
<evidence type="ECO:0000313" key="2">
    <source>
        <dbReference type="Proteomes" id="UP000001544"/>
    </source>
</evidence>
<dbReference type="HOGENOM" id="CLU_2116124_0_0_9"/>
<dbReference type="RefSeq" id="WP_012957868.1">
    <property type="nucleotide sequence ID" value="NC_013791.2"/>
</dbReference>
<name>D3FWK6_ALKPO</name>
<dbReference type="eggNOG" id="COG0662">
    <property type="taxonomic scope" value="Bacteria"/>
</dbReference>
<dbReference type="EMBL" id="CP001878">
    <property type="protein sequence ID" value="ADC50504.1"/>
    <property type="molecule type" value="Genomic_DNA"/>
</dbReference>
<sequence>MGNYFDEIQHLKHSEYGGPQPVITDTRVDLNETEDVSMADQWVEYIQPLVTFALEEVKEGINLTHLFQEYILAGVLVGQGFSPEEAIAQVEDWEKTGESQLLQESKQMDKGETN</sequence>
<dbReference type="Proteomes" id="UP000001544">
    <property type="component" value="Chromosome"/>
</dbReference>
<gene>
    <name evidence="1" type="ordered locus">BpOF4_12255</name>
</gene>
<reference evidence="1 2" key="1">
    <citation type="journal article" date="2011" name="Environ. Microbiol.">
        <title>Genome of alkaliphilic Bacillus pseudofirmus OF4 reveals adaptations that support the ability to grow in an external pH range from 7.5 to 11.4.</title>
        <authorList>
            <person name="Janto B."/>
            <person name="Ahmed A."/>
            <person name="Ito M."/>
            <person name="Liu J."/>
            <person name="Hicks D.B."/>
            <person name="Pagni S."/>
            <person name="Fackelmayer O.J."/>
            <person name="Smith T.A."/>
            <person name="Earl J."/>
            <person name="Elbourne L.D."/>
            <person name="Hassan K."/>
            <person name="Paulsen I.T."/>
            <person name="Kolsto A.B."/>
            <person name="Tourasse N.J."/>
            <person name="Ehrlich G.D."/>
            <person name="Boissy R."/>
            <person name="Ivey D.M."/>
            <person name="Li G."/>
            <person name="Xue Y."/>
            <person name="Ma Y."/>
            <person name="Hu F.Z."/>
            <person name="Krulwich T.A."/>
        </authorList>
    </citation>
    <scope>NUCLEOTIDE SEQUENCE [LARGE SCALE GENOMIC DNA]</scope>
    <source>
        <strain evidence="2">ATCC BAA-2126 / JCM 17055 / OF4</strain>
    </source>
</reference>
<accession>D3FWK6</accession>
<organism evidence="1 2">
    <name type="scientific">Alkalihalophilus pseudofirmus (strain ATCC BAA-2126 / JCM 17055 / OF4)</name>
    <name type="common">Bacillus pseudofirmus</name>
    <dbReference type="NCBI Taxonomy" id="398511"/>
    <lineage>
        <taxon>Bacteria</taxon>
        <taxon>Bacillati</taxon>
        <taxon>Bacillota</taxon>
        <taxon>Bacilli</taxon>
        <taxon>Bacillales</taxon>
        <taxon>Bacillaceae</taxon>
        <taxon>Alkalihalophilus</taxon>
    </lineage>
</organism>
<proteinExistence type="predicted"/>